<reference evidence="2 3" key="1">
    <citation type="submission" date="2024-06" db="EMBL/GenBank/DDBJ databases">
        <title>The Natural Products Discovery Center: Release of the First 8490 Sequenced Strains for Exploring Actinobacteria Biosynthetic Diversity.</title>
        <authorList>
            <person name="Kalkreuter E."/>
            <person name="Kautsar S.A."/>
            <person name="Yang D."/>
            <person name="Bader C.D."/>
            <person name="Teijaro C.N."/>
            <person name="Fluegel L."/>
            <person name="Davis C.M."/>
            <person name="Simpson J.R."/>
            <person name="Lauterbach L."/>
            <person name="Steele A.D."/>
            <person name="Gui C."/>
            <person name="Meng S."/>
            <person name="Li G."/>
            <person name="Viehrig K."/>
            <person name="Ye F."/>
            <person name="Su P."/>
            <person name="Kiefer A.F."/>
            <person name="Nichols A."/>
            <person name="Cepeda A.J."/>
            <person name="Yan W."/>
            <person name="Fan B."/>
            <person name="Jiang Y."/>
            <person name="Adhikari A."/>
            <person name="Zheng C.-J."/>
            <person name="Schuster L."/>
            <person name="Cowan T.M."/>
            <person name="Smanski M.J."/>
            <person name="Chevrette M.G."/>
            <person name="De Carvalho L.P.S."/>
            <person name="Shen B."/>
        </authorList>
    </citation>
    <scope>NUCLEOTIDE SEQUENCE [LARGE SCALE GENOMIC DNA]</scope>
    <source>
        <strain evidence="2 3">NPDC050671</strain>
    </source>
</reference>
<sequence>MTTSKPSDLPDNPVRKPTAHERSVAAQLLDTFDDPSPEAQPLRPLLDDDQPAFEQALTARLEQYRAVAEPDGRPRSLLPIGTIAVAALAVQAHGWELGIRSGYLPNGLLRAPGLVRPR</sequence>
<keyword evidence="3" id="KW-1185">Reference proteome</keyword>
<protein>
    <submittedName>
        <fullName evidence="2">Imm49 family immunity protein</fullName>
    </submittedName>
</protein>
<organism evidence="2 3">
    <name type="scientific">Nocardia fusca</name>
    <dbReference type="NCBI Taxonomy" id="941183"/>
    <lineage>
        <taxon>Bacteria</taxon>
        <taxon>Bacillati</taxon>
        <taxon>Actinomycetota</taxon>
        <taxon>Actinomycetes</taxon>
        <taxon>Mycobacteriales</taxon>
        <taxon>Nocardiaceae</taxon>
        <taxon>Nocardia</taxon>
    </lineage>
</organism>
<proteinExistence type="predicted"/>
<dbReference type="InterPro" id="IPR029074">
    <property type="entry name" value="Imm49"/>
</dbReference>
<feature type="region of interest" description="Disordered" evidence="1">
    <location>
        <begin position="1"/>
        <end position="21"/>
    </location>
</feature>
<dbReference type="Pfam" id="PF15575">
    <property type="entry name" value="Imm49"/>
    <property type="match status" value="1"/>
</dbReference>
<comment type="caution">
    <text evidence="2">The sequence shown here is derived from an EMBL/GenBank/DDBJ whole genome shotgun (WGS) entry which is preliminary data.</text>
</comment>
<dbReference type="EMBL" id="JBFAIH010000002">
    <property type="protein sequence ID" value="MEV0362411.1"/>
    <property type="molecule type" value="Genomic_DNA"/>
</dbReference>
<accession>A0ABV3F3Y1</accession>
<gene>
    <name evidence="2" type="ORF">AB0H72_06880</name>
</gene>
<dbReference type="Proteomes" id="UP001551658">
    <property type="component" value="Unassembled WGS sequence"/>
</dbReference>
<evidence type="ECO:0000313" key="2">
    <source>
        <dbReference type="EMBL" id="MEV0362411.1"/>
    </source>
</evidence>
<evidence type="ECO:0000256" key="1">
    <source>
        <dbReference type="SAM" id="MobiDB-lite"/>
    </source>
</evidence>
<dbReference type="RefSeq" id="WP_357974830.1">
    <property type="nucleotide sequence ID" value="NZ_JBFAIH010000002.1"/>
</dbReference>
<name>A0ABV3F3Y1_9NOCA</name>
<evidence type="ECO:0000313" key="3">
    <source>
        <dbReference type="Proteomes" id="UP001551658"/>
    </source>
</evidence>